<dbReference type="SUPFAM" id="SSF81606">
    <property type="entry name" value="PP2C-like"/>
    <property type="match status" value="1"/>
</dbReference>
<keyword evidence="10" id="KW-1185">Reference proteome</keyword>
<dbReference type="InterPro" id="IPR014729">
    <property type="entry name" value="Rossmann-like_a/b/a_fold"/>
</dbReference>
<accession>A0ABQ8UVP2</accession>
<dbReference type="PANTHER" id="PTHR47992">
    <property type="entry name" value="PROTEIN PHOSPHATASE"/>
    <property type="match status" value="1"/>
</dbReference>
<keyword evidence="7" id="KW-0472">Membrane</keyword>
<evidence type="ECO:0000259" key="8">
    <source>
        <dbReference type="PROSITE" id="PS51746"/>
    </source>
</evidence>
<dbReference type="Proteomes" id="UP001141327">
    <property type="component" value="Unassembled WGS sequence"/>
</dbReference>
<dbReference type="InterPro" id="IPR022310">
    <property type="entry name" value="NAD/GMP_synthase"/>
</dbReference>
<evidence type="ECO:0000256" key="6">
    <source>
        <dbReference type="SAM" id="MobiDB-lite"/>
    </source>
</evidence>
<evidence type="ECO:0000256" key="1">
    <source>
        <dbReference type="ARBA" id="ARBA00004790"/>
    </source>
</evidence>
<dbReference type="Pfam" id="PF02540">
    <property type="entry name" value="NAD_synthase"/>
    <property type="match status" value="2"/>
</dbReference>
<dbReference type="SUPFAM" id="SSF52402">
    <property type="entry name" value="Adenine nucleotide alpha hydrolases-like"/>
    <property type="match status" value="1"/>
</dbReference>
<keyword evidence="3" id="KW-0547">Nucleotide-binding</keyword>
<keyword evidence="4" id="KW-0067">ATP-binding</keyword>
<feature type="transmembrane region" description="Helical" evidence="7">
    <location>
        <begin position="26"/>
        <end position="44"/>
    </location>
</feature>
<dbReference type="InterPro" id="IPR003694">
    <property type="entry name" value="NAD_synthase"/>
</dbReference>
<evidence type="ECO:0000256" key="4">
    <source>
        <dbReference type="ARBA" id="ARBA00022840"/>
    </source>
</evidence>
<dbReference type="NCBIfam" id="TIGR00552">
    <property type="entry name" value="nadE"/>
    <property type="match status" value="1"/>
</dbReference>
<sequence>MPFSTEDLLRGYQQQPMRAQAGHFQTFMQVMSAIGILFWVFRWVKGFFPKKRTSMPGFDPIPSLDDSEKNMPSTEKKAQFQQRRQLLDDGARYADAFQLLNLKDLRGEVSRIRTFIEEKLHARGLEKIVVGVSGGIDSTLVLTIAAQVVGPSRVLAYYINDRDSPAGSRDLAAAACRSVGVAMREVDFTGAFAELQLYLSSPLRFVPDESRLDAARNLLEGARTQAAARAGAPPEEGCAMGDLCGARLEAPLRVGRAFYNSKQRLRGMLLFYLAEREEALLCGCVTYSEYLVGRFCKGGADQVADLMPLMHLYKMQVFQMARYLGVPSSLIVVRPSADAVGGLDDEELYGLDYGTLDMCLHRLVRLRERPEAVEAALGHAAVQRVLQMLYNSQVAARAPPCGQCQCGRPAMRELSLNLLGPNDLPQLAPRPAAASCPPAGMSSALASALDQVPLPPEEPQAHQQAADKAEPQHPEEPARPDERAEGTAGSQQPEELAGPAAAPAPTTVGAHQRRIKAISIIFYVGLWFCGRDEPPLPTDYGVDSPSLDERTSMFCGVYDGHGGREAVDLAVRRLHELFLETLRAKPQSSMREIFEEVFEKTDKEMADQGIDFNGTTAVVAYLRTEPRGRVLYTANCGDARAVLVRHDGPAPVGHRVSFDHKPNLPEEIERIRQASGFVAGNRVNGILSVSRALGDHAMKQYVISKPFTLETVLLPTDTHLVVACDGVWDVLTDQDVAELVHAFPEDCQKAAETLKDRALAKGSMDNISSMVVRL</sequence>
<dbReference type="CDD" id="cd00143">
    <property type="entry name" value="PP2Cc"/>
    <property type="match status" value="1"/>
</dbReference>
<organism evidence="9 10">
    <name type="scientific">Paratrimastix pyriformis</name>
    <dbReference type="NCBI Taxonomy" id="342808"/>
    <lineage>
        <taxon>Eukaryota</taxon>
        <taxon>Metamonada</taxon>
        <taxon>Preaxostyla</taxon>
        <taxon>Paratrimastigidae</taxon>
        <taxon>Paratrimastix</taxon>
    </lineage>
</organism>
<dbReference type="SMART" id="SM00332">
    <property type="entry name" value="PP2Cc"/>
    <property type="match status" value="1"/>
</dbReference>
<keyword evidence="7" id="KW-1133">Transmembrane helix</keyword>
<dbReference type="Gene3D" id="3.40.50.620">
    <property type="entry name" value="HUPs"/>
    <property type="match status" value="1"/>
</dbReference>
<dbReference type="CDD" id="cd00553">
    <property type="entry name" value="NAD_synthase"/>
    <property type="match status" value="1"/>
</dbReference>
<dbReference type="InterPro" id="IPR036457">
    <property type="entry name" value="PPM-type-like_dom_sf"/>
</dbReference>
<dbReference type="SMART" id="SM00331">
    <property type="entry name" value="PP2C_SIG"/>
    <property type="match status" value="1"/>
</dbReference>
<dbReference type="Gene3D" id="3.60.40.10">
    <property type="entry name" value="PPM-type phosphatase domain"/>
    <property type="match status" value="1"/>
</dbReference>
<dbReference type="EMBL" id="JAPMOS010000001">
    <property type="protein sequence ID" value="KAJ4463151.1"/>
    <property type="molecule type" value="Genomic_DNA"/>
</dbReference>
<feature type="compositionally biased region" description="Basic and acidic residues" evidence="6">
    <location>
        <begin position="465"/>
        <end position="485"/>
    </location>
</feature>
<protein>
    <recommendedName>
        <fullName evidence="8">PPM-type phosphatase domain-containing protein</fullName>
    </recommendedName>
</protein>
<keyword evidence="7" id="KW-0812">Transmembrane</keyword>
<feature type="compositionally biased region" description="Low complexity" evidence="6">
    <location>
        <begin position="497"/>
        <end position="509"/>
    </location>
</feature>
<name>A0ABQ8UVP2_9EUKA</name>
<reference evidence="9" key="1">
    <citation type="journal article" date="2022" name="bioRxiv">
        <title>Genomics of Preaxostyla Flagellates Illuminates Evolutionary Transitions and the Path Towards Mitochondrial Loss.</title>
        <authorList>
            <person name="Novak L.V.F."/>
            <person name="Treitli S.C."/>
            <person name="Pyrih J."/>
            <person name="Halakuc P."/>
            <person name="Pipaliya S.V."/>
            <person name="Vacek V."/>
            <person name="Brzon O."/>
            <person name="Soukal P."/>
            <person name="Eme L."/>
            <person name="Dacks J.B."/>
            <person name="Karnkowska A."/>
            <person name="Elias M."/>
            <person name="Hampl V."/>
        </authorList>
    </citation>
    <scope>NUCLEOTIDE SEQUENCE</scope>
    <source>
        <strain evidence="9">RCP-MX</strain>
    </source>
</reference>
<evidence type="ECO:0000256" key="5">
    <source>
        <dbReference type="ARBA" id="ARBA00023027"/>
    </source>
</evidence>
<proteinExistence type="predicted"/>
<dbReference type="Pfam" id="PF00481">
    <property type="entry name" value="PP2C"/>
    <property type="match status" value="1"/>
</dbReference>
<keyword evidence="2" id="KW-0436">Ligase</keyword>
<keyword evidence="5" id="KW-0520">NAD</keyword>
<evidence type="ECO:0000313" key="9">
    <source>
        <dbReference type="EMBL" id="KAJ4463151.1"/>
    </source>
</evidence>
<dbReference type="InterPro" id="IPR001932">
    <property type="entry name" value="PPM-type_phosphatase-like_dom"/>
</dbReference>
<comment type="caution">
    <text evidence="9">The sequence shown here is derived from an EMBL/GenBank/DDBJ whole genome shotgun (WGS) entry which is preliminary data.</text>
</comment>
<dbReference type="InterPro" id="IPR015655">
    <property type="entry name" value="PP2C"/>
</dbReference>
<evidence type="ECO:0000256" key="3">
    <source>
        <dbReference type="ARBA" id="ARBA00022741"/>
    </source>
</evidence>
<gene>
    <name evidence="9" type="ORF">PAPYR_430</name>
</gene>
<evidence type="ECO:0000256" key="2">
    <source>
        <dbReference type="ARBA" id="ARBA00022598"/>
    </source>
</evidence>
<evidence type="ECO:0000313" key="10">
    <source>
        <dbReference type="Proteomes" id="UP001141327"/>
    </source>
</evidence>
<comment type="pathway">
    <text evidence="1">Cofactor biosynthesis; NAD(+) biosynthesis.</text>
</comment>
<dbReference type="PROSITE" id="PS51746">
    <property type="entry name" value="PPM_2"/>
    <property type="match status" value="1"/>
</dbReference>
<feature type="region of interest" description="Disordered" evidence="6">
    <location>
        <begin position="453"/>
        <end position="509"/>
    </location>
</feature>
<feature type="domain" description="PPM-type phosphatase" evidence="8">
    <location>
        <begin position="539"/>
        <end position="774"/>
    </location>
</feature>
<evidence type="ECO:0000256" key="7">
    <source>
        <dbReference type="SAM" id="Phobius"/>
    </source>
</evidence>